<evidence type="ECO:0000313" key="2">
    <source>
        <dbReference type="Proteomes" id="UP000076863"/>
    </source>
</evidence>
<protein>
    <submittedName>
        <fullName evidence="1">Uncharacterized protein</fullName>
    </submittedName>
</protein>
<gene>
    <name evidence="1" type="ORF">BBO_04357</name>
</gene>
<name>A0A167EIX8_9HYPO</name>
<reference evidence="1 2" key="1">
    <citation type="journal article" date="2016" name="Genome Biol. Evol.">
        <title>Divergent and convergent evolution of fungal pathogenicity.</title>
        <authorList>
            <person name="Shang Y."/>
            <person name="Xiao G."/>
            <person name="Zheng P."/>
            <person name="Cen K."/>
            <person name="Zhan S."/>
            <person name="Wang C."/>
        </authorList>
    </citation>
    <scope>NUCLEOTIDE SEQUENCE [LARGE SCALE GENOMIC DNA]</scope>
    <source>
        <strain evidence="1 2">RCEF 3172</strain>
    </source>
</reference>
<comment type="caution">
    <text evidence="1">The sequence shown here is derived from an EMBL/GenBank/DDBJ whole genome shotgun (WGS) entry which is preliminary data.</text>
</comment>
<sequence>MAPRVNDYHILPTMMHKGDICIGHLISSIKDMIIINDGDDEIVTFDKHRIKASHMFNVSITAQAASSGGAGFFADAASAVFGGKMRLSSKTQSSNRYFIPEMHGLQITLGKSDFLRAVECSAAVQKHLAQYGGYLYMITGLRFCNKKSVMVRRDGGLEMQSELGLDCGPVTVGPRMHWARASVSSQEMAEVADVIFAIKVTKLKYRRRSIIVGKEHLVAKGYYHGAELVGDGNAKPALEKADAFDVDVEEGFDGEDVQESREVEPDVNWIAAE</sequence>
<organism evidence="1 2">
    <name type="scientific">Beauveria brongniartii RCEF 3172</name>
    <dbReference type="NCBI Taxonomy" id="1081107"/>
    <lineage>
        <taxon>Eukaryota</taxon>
        <taxon>Fungi</taxon>
        <taxon>Dikarya</taxon>
        <taxon>Ascomycota</taxon>
        <taxon>Pezizomycotina</taxon>
        <taxon>Sordariomycetes</taxon>
        <taxon>Hypocreomycetidae</taxon>
        <taxon>Hypocreales</taxon>
        <taxon>Cordycipitaceae</taxon>
        <taxon>Beauveria</taxon>
        <taxon>Beauveria brongniartii</taxon>
    </lineage>
</organism>
<proteinExistence type="predicted"/>
<dbReference type="OrthoDB" id="4500473at2759"/>
<accession>A0A167EIX8</accession>
<dbReference type="AlphaFoldDB" id="A0A167EIX8"/>
<dbReference type="EMBL" id="AZHA01000011">
    <property type="protein sequence ID" value="OAA44001.1"/>
    <property type="molecule type" value="Genomic_DNA"/>
</dbReference>
<evidence type="ECO:0000313" key="1">
    <source>
        <dbReference type="EMBL" id="OAA44001.1"/>
    </source>
</evidence>
<dbReference type="Proteomes" id="UP000076863">
    <property type="component" value="Unassembled WGS sequence"/>
</dbReference>
<keyword evidence="2" id="KW-1185">Reference proteome</keyword>